<organism evidence="2 3">
    <name type="scientific">Bilophila wadsworthia (strain 3_1_6)</name>
    <dbReference type="NCBI Taxonomy" id="563192"/>
    <lineage>
        <taxon>Bacteria</taxon>
        <taxon>Pseudomonadati</taxon>
        <taxon>Thermodesulfobacteriota</taxon>
        <taxon>Desulfovibrionia</taxon>
        <taxon>Desulfovibrionales</taxon>
        <taxon>Desulfovibrionaceae</taxon>
        <taxon>Bilophila</taxon>
    </lineage>
</organism>
<gene>
    <name evidence="2" type="ORF">HMPREF0179_05129</name>
</gene>
<dbReference type="GeneID" id="78087895"/>
<dbReference type="InterPro" id="IPR031893">
    <property type="entry name" value="Phage_tail_APC"/>
</dbReference>
<dbReference type="Gene3D" id="6.10.140.1310">
    <property type="match status" value="1"/>
</dbReference>
<protein>
    <recommendedName>
        <fullName evidence="1">Phage tail assembly chaperone-like domain-containing protein</fullName>
    </recommendedName>
</protein>
<reference evidence="2 3" key="1">
    <citation type="submission" date="2010-10" db="EMBL/GenBank/DDBJ databases">
        <authorList>
            <consortium name="The Broad Institute Genome Sequencing Platform"/>
            <person name="Ward D."/>
            <person name="Earl A."/>
            <person name="Feldgarden M."/>
            <person name="Young S.K."/>
            <person name="Gargeya S."/>
            <person name="Zeng Q."/>
            <person name="Alvarado L."/>
            <person name="Berlin A."/>
            <person name="Bochicchio J."/>
            <person name="Chapman S.B."/>
            <person name="Chen Z."/>
            <person name="Freedman E."/>
            <person name="Gellesch M."/>
            <person name="Goldberg J."/>
            <person name="Griggs A."/>
            <person name="Gujja S."/>
            <person name="Heilman E."/>
            <person name="Heiman D."/>
            <person name="Howarth C."/>
            <person name="Mehta T."/>
            <person name="Neiman D."/>
            <person name="Pearson M."/>
            <person name="Roberts A."/>
            <person name="Saif S."/>
            <person name="Shea T."/>
            <person name="Shenoy N."/>
            <person name="Sisk P."/>
            <person name="Stolte C."/>
            <person name="Sykes S."/>
            <person name="White J."/>
            <person name="Yandava C."/>
            <person name="Allen-Vercoe E."/>
            <person name="Sibley C."/>
            <person name="Ambrose C.E."/>
            <person name="Strauss J."/>
            <person name="Daigneault M."/>
            <person name="Haas B."/>
            <person name="Nusbaum C."/>
            <person name="Birren B."/>
        </authorList>
    </citation>
    <scope>NUCLEOTIDE SEQUENCE [LARGE SCALE GENOMIC DNA]</scope>
    <source>
        <strain evidence="2 3">3_1_6</strain>
    </source>
</reference>
<name>S2KT03_BILW3</name>
<reference evidence="2 3" key="2">
    <citation type="submission" date="2013-04" db="EMBL/GenBank/DDBJ databases">
        <title>The Genome Sequence of Bilophila wadsworthia 3_1_6.</title>
        <authorList>
            <consortium name="The Broad Institute Genomics Platform"/>
            <person name="Earl A."/>
            <person name="Ward D."/>
            <person name="Feldgarden M."/>
            <person name="Gevers D."/>
            <person name="Sibley C."/>
            <person name="Strauss J."/>
            <person name="Allen-Vercoe E."/>
            <person name="Walker B."/>
            <person name="Young S."/>
            <person name="Zeng Q."/>
            <person name="Gargeya S."/>
            <person name="Fitzgerald M."/>
            <person name="Haas B."/>
            <person name="Abouelleil A."/>
            <person name="Allen A.W."/>
            <person name="Alvarado L."/>
            <person name="Arachchi H.M."/>
            <person name="Berlin A.M."/>
            <person name="Chapman S.B."/>
            <person name="Gainer-Dewar J."/>
            <person name="Goldberg J."/>
            <person name="Griggs A."/>
            <person name="Gujja S."/>
            <person name="Hansen M."/>
            <person name="Howarth C."/>
            <person name="Imamovic A."/>
            <person name="Ireland A."/>
            <person name="Larimer J."/>
            <person name="McCowan C."/>
            <person name="Murphy C."/>
            <person name="Pearson M."/>
            <person name="Poon T.W."/>
            <person name="Priest M."/>
            <person name="Roberts A."/>
            <person name="Saif S."/>
            <person name="Shea T."/>
            <person name="Sisk P."/>
            <person name="Sykes S."/>
            <person name="Wortman J."/>
            <person name="Nusbaum C."/>
            <person name="Birren B."/>
        </authorList>
    </citation>
    <scope>NUCLEOTIDE SEQUENCE [LARGE SCALE GENOMIC DNA]</scope>
    <source>
        <strain evidence="2 3">3_1_6</strain>
    </source>
</reference>
<dbReference type="EMBL" id="ADCP02000001">
    <property type="protein sequence ID" value="EPC05845.1"/>
    <property type="molecule type" value="Genomic_DNA"/>
</dbReference>
<dbReference type="HOGENOM" id="CLU_1667885_0_0_7"/>
<evidence type="ECO:0000313" key="3">
    <source>
        <dbReference type="Proteomes" id="UP000006034"/>
    </source>
</evidence>
<comment type="caution">
    <text evidence="2">The sequence shown here is derived from an EMBL/GenBank/DDBJ whole genome shotgun (WGS) entry which is preliminary data.</text>
</comment>
<dbReference type="STRING" id="563192.HMPREF0179_05129"/>
<accession>S2KT03</accession>
<evidence type="ECO:0000313" key="2">
    <source>
        <dbReference type="EMBL" id="EPC05845.1"/>
    </source>
</evidence>
<dbReference type="Pfam" id="PF16778">
    <property type="entry name" value="Phage_tail_APC"/>
    <property type="match status" value="1"/>
</dbReference>
<dbReference type="RefSeq" id="WP_016360494.1">
    <property type="nucleotide sequence ID" value="NZ_KE150238.1"/>
</dbReference>
<keyword evidence="3" id="KW-1185">Reference proteome</keyword>
<evidence type="ECO:0000259" key="1">
    <source>
        <dbReference type="Pfam" id="PF16778"/>
    </source>
</evidence>
<proteinExistence type="predicted"/>
<feature type="domain" description="Phage tail assembly chaperone-like" evidence="1">
    <location>
        <begin position="104"/>
        <end position="176"/>
    </location>
</feature>
<sequence length="176" mass="19611">MKHYVTTDSTGRITACSPWPFPGASLCQCEVVSYPDGKFYRSDALPQVYAIPGSAEQYVGECPAGGVMMSGPRPEDVRDVSGVVTETWVASQQGSWEKISTASSRIREERDRRLEESTWIVERHRDQLASGEATTLTEGQYQAWLGYRQALRDIPQQLGFPWNGPDDPACPWPVEP</sequence>
<dbReference type="AlphaFoldDB" id="S2KT03"/>
<dbReference type="Proteomes" id="UP000006034">
    <property type="component" value="Unassembled WGS sequence"/>
</dbReference>